<protein>
    <submittedName>
        <fullName evidence="2">Uncharacterized protein</fullName>
    </submittedName>
</protein>
<dbReference type="Proteomes" id="UP000018948">
    <property type="component" value="Unassembled WGS sequence"/>
</dbReference>
<proteinExistence type="predicted"/>
<comment type="caution">
    <text evidence="2">The sequence shown here is derived from an EMBL/GenBank/DDBJ whole genome shotgun (WGS) entry which is preliminary data.</text>
</comment>
<feature type="compositionally biased region" description="Low complexity" evidence="1">
    <location>
        <begin position="39"/>
        <end position="48"/>
    </location>
</feature>
<sequence length="314" mass="31154">MAREIAVAPASAVATLRLAGDTDNAEGRGDKVGGGGSAGSNRGAARSASAEREGPGEEPQRREPTATEAGGSSPLTAAKTSEDDDDASGGCIGMGHLPRGNAASGNNVTNGGEFDGNRRRDKGKKTSVDGTTEASATLAARHSNDNKLADSGPAIGEKNGTDSGKQVDSGDAIGGIDGGKSAADRSGDIPAPQADTGMECVGNVDSETEAHWKQRADTPVVVTDGSTGSEKLGQPGDDAGRDGGSTDEYEGCREAGGCDGIGVQNRAEVSGKSRGTALQHPVSGSDPTIVKNSGGGPTGVIETKGVNVKKGDTP</sequence>
<evidence type="ECO:0000313" key="3">
    <source>
        <dbReference type="Proteomes" id="UP000018948"/>
    </source>
</evidence>
<accession>W2Y2F9</accession>
<dbReference type="EMBL" id="ANIY01004473">
    <property type="protein sequence ID" value="ETP29290.1"/>
    <property type="molecule type" value="Genomic_DNA"/>
</dbReference>
<name>W2Y2F9_PHYNI</name>
<evidence type="ECO:0000256" key="1">
    <source>
        <dbReference type="SAM" id="MobiDB-lite"/>
    </source>
</evidence>
<feature type="region of interest" description="Disordered" evidence="1">
    <location>
        <begin position="18"/>
        <end position="314"/>
    </location>
</feature>
<feature type="non-terminal residue" evidence="2">
    <location>
        <position position="314"/>
    </location>
</feature>
<feature type="compositionally biased region" description="Basic and acidic residues" evidence="1">
    <location>
        <begin position="49"/>
        <end position="65"/>
    </location>
</feature>
<gene>
    <name evidence="2" type="ORF">F442_21539</name>
</gene>
<dbReference type="AlphaFoldDB" id="W2Y2F9"/>
<reference evidence="2 3" key="1">
    <citation type="submission" date="2013-11" db="EMBL/GenBank/DDBJ databases">
        <title>The Genome Sequence of Phytophthora parasitica P10297.</title>
        <authorList>
            <consortium name="The Broad Institute Genomics Platform"/>
            <person name="Russ C."/>
            <person name="Tyler B."/>
            <person name="Panabieres F."/>
            <person name="Shan W."/>
            <person name="Tripathy S."/>
            <person name="Grunwald N."/>
            <person name="Machado M."/>
            <person name="Johnson C.S."/>
            <person name="Walker B."/>
            <person name="Young S.K."/>
            <person name="Zeng Q."/>
            <person name="Gargeya S."/>
            <person name="Fitzgerald M."/>
            <person name="Haas B."/>
            <person name="Abouelleil A."/>
            <person name="Allen A.W."/>
            <person name="Alvarado L."/>
            <person name="Arachchi H.M."/>
            <person name="Berlin A.M."/>
            <person name="Chapman S.B."/>
            <person name="Gainer-Dewar J."/>
            <person name="Goldberg J."/>
            <person name="Griggs A."/>
            <person name="Gujja S."/>
            <person name="Hansen M."/>
            <person name="Howarth C."/>
            <person name="Imamovic A."/>
            <person name="Ireland A."/>
            <person name="Larimer J."/>
            <person name="McCowan C."/>
            <person name="Murphy C."/>
            <person name="Pearson M."/>
            <person name="Poon T.W."/>
            <person name="Priest M."/>
            <person name="Roberts A."/>
            <person name="Saif S."/>
            <person name="Shea T."/>
            <person name="Sisk P."/>
            <person name="Sykes S."/>
            <person name="Wortman J."/>
            <person name="Nusbaum C."/>
            <person name="Birren B."/>
        </authorList>
    </citation>
    <scope>NUCLEOTIDE SEQUENCE [LARGE SCALE GENOMIC DNA]</scope>
    <source>
        <strain evidence="2 3">P10297</strain>
    </source>
</reference>
<organism evidence="2 3">
    <name type="scientific">Phytophthora nicotianae P10297</name>
    <dbReference type="NCBI Taxonomy" id="1317064"/>
    <lineage>
        <taxon>Eukaryota</taxon>
        <taxon>Sar</taxon>
        <taxon>Stramenopiles</taxon>
        <taxon>Oomycota</taxon>
        <taxon>Peronosporomycetes</taxon>
        <taxon>Peronosporales</taxon>
        <taxon>Peronosporaceae</taxon>
        <taxon>Phytophthora</taxon>
    </lineage>
</organism>
<evidence type="ECO:0000313" key="2">
    <source>
        <dbReference type="EMBL" id="ETP29290.1"/>
    </source>
</evidence>